<evidence type="ECO:0000313" key="3">
    <source>
        <dbReference type="Proteomes" id="UP000193719"/>
    </source>
</evidence>
<comment type="caution">
    <text evidence="2">The sequence shown here is derived from an EMBL/GenBank/DDBJ whole genome shotgun (WGS) entry which is preliminary data.</text>
</comment>
<dbReference type="EMBL" id="MCFH01000006">
    <property type="protein sequence ID" value="ORX57218.1"/>
    <property type="molecule type" value="Genomic_DNA"/>
</dbReference>
<gene>
    <name evidence="2" type="ORF">BCR36DRAFT_153407</name>
</gene>
<dbReference type="AlphaFoldDB" id="A0A1Y1VIQ6"/>
<reference evidence="2 3" key="1">
    <citation type="submission" date="2016-08" db="EMBL/GenBank/DDBJ databases">
        <title>Genomes of anaerobic fungi encode conserved fungal cellulosomes for biomass hydrolysis.</title>
        <authorList>
            <consortium name="DOE Joint Genome Institute"/>
            <person name="Haitjema C.H."/>
            <person name="Gilmore S.P."/>
            <person name="Henske J.K."/>
            <person name="Solomon K.V."/>
            <person name="De Groot R."/>
            <person name="Kuo A."/>
            <person name="Mondo S.J."/>
            <person name="Salamov A.A."/>
            <person name="Labutti K."/>
            <person name="Zhao Z."/>
            <person name="Chiniquy J."/>
            <person name="Barry K."/>
            <person name="Brewer H.M."/>
            <person name="Purvine S.O."/>
            <person name="Wright A.T."/>
            <person name="Boxma B."/>
            <person name="Van Alen T."/>
            <person name="Hackstein J.H."/>
            <person name="Baker S.E."/>
            <person name="Grigoriev I.V."/>
            <person name="O'Malley M.A."/>
        </authorList>
    </citation>
    <scope>NUCLEOTIDE SEQUENCE [LARGE SCALE GENOMIC DNA]</scope>
    <source>
        <strain evidence="3">finn</strain>
    </source>
</reference>
<name>A0A1Y1VIQ6_9FUNG</name>
<accession>A0A1Y1VIQ6</accession>
<evidence type="ECO:0000256" key="1">
    <source>
        <dbReference type="SAM" id="MobiDB-lite"/>
    </source>
</evidence>
<reference evidence="2 3" key="2">
    <citation type="submission" date="2016-08" db="EMBL/GenBank/DDBJ databases">
        <title>Pervasive Adenine N6-methylation of Active Genes in Fungi.</title>
        <authorList>
            <consortium name="DOE Joint Genome Institute"/>
            <person name="Mondo S.J."/>
            <person name="Dannebaum R.O."/>
            <person name="Kuo R.C."/>
            <person name="Labutti K."/>
            <person name="Haridas S."/>
            <person name="Kuo A."/>
            <person name="Salamov A."/>
            <person name="Ahrendt S.R."/>
            <person name="Lipzen A."/>
            <person name="Sullivan W."/>
            <person name="Andreopoulos W.B."/>
            <person name="Clum A."/>
            <person name="Lindquist E."/>
            <person name="Daum C."/>
            <person name="Ramamoorthy G.K."/>
            <person name="Gryganskyi A."/>
            <person name="Culley D."/>
            <person name="Magnuson J.K."/>
            <person name="James T.Y."/>
            <person name="O'Malley M.A."/>
            <person name="Stajich J.E."/>
            <person name="Spatafora J.W."/>
            <person name="Visel A."/>
            <person name="Grigoriev I.V."/>
        </authorList>
    </citation>
    <scope>NUCLEOTIDE SEQUENCE [LARGE SCALE GENOMIC DNA]</scope>
    <source>
        <strain evidence="3">finn</strain>
    </source>
</reference>
<feature type="region of interest" description="Disordered" evidence="1">
    <location>
        <begin position="1"/>
        <end position="21"/>
    </location>
</feature>
<sequence>MHSRTRSTPISFNTQKKNGNTLKSNNDTINIINHINMSTLTTTLAVSKHIHYPVLNSNEETITIEPNYFKEGKKKIDHKNLYTNTPKEKLIQIDKNSIQNYSSHNLQDIKQYNIQDNTQSNIQNTIQNIKQNNDLYFQLKENRNDFVDNNLQLNDIPSTSSLTINNNITITSSIPNTNKIFEKQSDLSDSNDTLNENAYNFPEEILLEEEEKSIEYTMCHESISATLFKLVKLLDDYANARKSLKIWEYWFYKWKNTQWYTQKQNHLVSKQNKAKEELLQLIEDNFKNVNDFLKKNNRQPSSTISSNYLYGLKNTRKIWIHQQQQQTKKGVEKLYHSCFGKNNNPNRSKKINKLISIASPSSISSPVNKEKIKVCQNSLSLKYNREFKYYHHYIPETLKHMAALNLAVKYINLWLTLKEKTVLSNEDNKEIKDINKINSKSCSPISNSTLPISINCIK</sequence>
<evidence type="ECO:0000313" key="2">
    <source>
        <dbReference type="EMBL" id="ORX57218.1"/>
    </source>
</evidence>
<dbReference type="Proteomes" id="UP000193719">
    <property type="component" value="Unassembled WGS sequence"/>
</dbReference>
<protein>
    <submittedName>
        <fullName evidence="2">Uncharacterized protein</fullName>
    </submittedName>
</protein>
<organism evidence="2 3">
    <name type="scientific">Piromyces finnis</name>
    <dbReference type="NCBI Taxonomy" id="1754191"/>
    <lineage>
        <taxon>Eukaryota</taxon>
        <taxon>Fungi</taxon>
        <taxon>Fungi incertae sedis</taxon>
        <taxon>Chytridiomycota</taxon>
        <taxon>Chytridiomycota incertae sedis</taxon>
        <taxon>Neocallimastigomycetes</taxon>
        <taxon>Neocallimastigales</taxon>
        <taxon>Neocallimastigaceae</taxon>
        <taxon>Piromyces</taxon>
    </lineage>
</organism>
<dbReference type="OrthoDB" id="10594008at2759"/>
<keyword evidence="3" id="KW-1185">Reference proteome</keyword>
<proteinExistence type="predicted"/>